<dbReference type="PATRIC" id="fig|507754.4.peg.872"/>
<dbReference type="EMBL" id="LJCQ01000213">
    <property type="protein sequence ID" value="KPV46591.1"/>
    <property type="molecule type" value="Genomic_DNA"/>
</dbReference>
<dbReference type="Proteomes" id="UP000050515">
    <property type="component" value="Unassembled WGS sequence"/>
</dbReference>
<dbReference type="InterPro" id="IPR003787">
    <property type="entry name" value="Sulphur_relay_DsrE/F-like"/>
</dbReference>
<dbReference type="Pfam" id="PF02635">
    <property type="entry name" value="DsrE"/>
    <property type="match status" value="1"/>
</dbReference>
<reference evidence="1 4" key="1">
    <citation type="submission" date="2015-09" db="EMBL/GenBank/DDBJ databases">
        <title>Draft genome sequence of Acidiplasma aeolicum DSM 18409.</title>
        <authorList>
            <person name="Hemp J."/>
        </authorList>
    </citation>
    <scope>NUCLEOTIDE SEQUENCE [LARGE SCALE GENOMIC DNA]</scope>
    <source>
        <strain evidence="1 4">V</strain>
    </source>
</reference>
<dbReference type="AlphaFoldDB" id="A0A0Q0RUE1"/>
<organism evidence="2 3">
    <name type="scientific">Acidiplasma aeolicum</name>
    <dbReference type="NCBI Taxonomy" id="507754"/>
    <lineage>
        <taxon>Archaea</taxon>
        <taxon>Methanobacteriati</taxon>
        <taxon>Thermoplasmatota</taxon>
        <taxon>Thermoplasmata</taxon>
        <taxon>Thermoplasmatales</taxon>
        <taxon>Ferroplasmaceae</taxon>
        <taxon>Acidiplasma</taxon>
    </lineage>
</organism>
<dbReference type="Gene3D" id="3.40.1260.10">
    <property type="entry name" value="DsrEFH-like"/>
    <property type="match status" value="1"/>
</dbReference>
<protein>
    <submittedName>
        <fullName evidence="2">Uncharacterized protein</fullName>
    </submittedName>
</protein>
<gene>
    <name evidence="2" type="ORF">AOG54_02605</name>
    <name evidence="1" type="ORF">SE19_04850</name>
</gene>
<dbReference type="GeneID" id="84221997"/>
<evidence type="ECO:0000313" key="1">
    <source>
        <dbReference type="EMBL" id="KPV46591.1"/>
    </source>
</evidence>
<dbReference type="OrthoDB" id="55761at2157"/>
<keyword evidence="3" id="KW-1185">Reference proteome</keyword>
<dbReference type="InterPro" id="IPR027396">
    <property type="entry name" value="DsrEFH-like"/>
</dbReference>
<name>A0A0Q0RUE1_9ARCH</name>
<dbReference type="SUPFAM" id="SSF75169">
    <property type="entry name" value="DsrEFH-like"/>
    <property type="match status" value="1"/>
</dbReference>
<accession>A0A0Q0RUE1</accession>
<sequence>MKIILSVDSEDKIAMSITAAEHLSEMPETELVEVVYLNGGIAAVVEKNRIKPMLENKKVQVVACGTSMQARNIQKDELADGVVYVPASLKEIIKRKQEGYMYLVL</sequence>
<dbReference type="Proteomes" id="UP000050320">
    <property type="component" value="Unassembled WGS sequence"/>
</dbReference>
<dbReference type="RefSeq" id="WP_048102019.1">
    <property type="nucleotide sequence ID" value="NZ_JBBYJF010000001.1"/>
</dbReference>
<evidence type="ECO:0000313" key="2">
    <source>
        <dbReference type="EMBL" id="KQB35942.1"/>
    </source>
</evidence>
<evidence type="ECO:0000313" key="3">
    <source>
        <dbReference type="Proteomes" id="UP000050320"/>
    </source>
</evidence>
<reference evidence="2 3" key="2">
    <citation type="submission" date="2015-09" db="EMBL/GenBank/DDBJ databases">
        <title>Heavy metals and arsenic resistance mechanisms in polyextremophilic archaea of the family Ferroplasmaceae.</title>
        <authorList>
            <person name="Bulaev A.G."/>
            <person name="Kanygina A.V."/>
        </authorList>
    </citation>
    <scope>NUCLEOTIDE SEQUENCE [LARGE SCALE GENOMIC DNA]</scope>
    <source>
        <strain evidence="2 3">VT</strain>
    </source>
</reference>
<evidence type="ECO:0000313" key="4">
    <source>
        <dbReference type="Proteomes" id="UP000050515"/>
    </source>
</evidence>
<dbReference type="EMBL" id="LKBG01000067">
    <property type="protein sequence ID" value="KQB35942.1"/>
    <property type="molecule type" value="Genomic_DNA"/>
</dbReference>
<proteinExistence type="predicted"/>
<comment type="caution">
    <text evidence="2">The sequence shown here is derived from an EMBL/GenBank/DDBJ whole genome shotgun (WGS) entry which is preliminary data.</text>
</comment>